<dbReference type="SUPFAM" id="SSF50998">
    <property type="entry name" value="Quinoprotein alcohol dehydrogenase-like"/>
    <property type="match status" value="1"/>
</dbReference>
<feature type="signal peptide" evidence="1">
    <location>
        <begin position="1"/>
        <end position="32"/>
    </location>
</feature>
<gene>
    <name evidence="2" type="ORF">G8759_29925</name>
</gene>
<dbReference type="KEGG" id="spib:G8759_29925"/>
<proteinExistence type="predicted"/>
<dbReference type="PANTHER" id="PTHR42754:SF1">
    <property type="entry name" value="LIPOPROTEIN"/>
    <property type="match status" value="1"/>
</dbReference>
<evidence type="ECO:0000313" key="2">
    <source>
        <dbReference type="EMBL" id="QIP16560.1"/>
    </source>
</evidence>
<feature type="chain" id="PRO_5026170867" description="PQQ-binding-like beta-propeller repeat protein" evidence="1">
    <location>
        <begin position="33"/>
        <end position="463"/>
    </location>
</feature>
<dbReference type="EMBL" id="CP050063">
    <property type="protein sequence ID" value="QIP16560.1"/>
    <property type="molecule type" value="Genomic_DNA"/>
</dbReference>
<sequence length="463" mass="50280">MIRFIRNKYRVLAGIYWLCLPLSITLPTKAQTAQPPAIQWQRILGPAYTAYPLQITRASSDGYAISYGSVMRLSESGSTLWQTSIPPSPEFPSNSNTPTYITATPDGGFAVLVYSKYRWSLVRLNADGVIQWMKSFVDYMDITSSLTRSFADLIYTSDGGFFVLGSTQFGRNGTQCDVYKFDAYGNNTITKSINNDYGNSTSPITIAKRVIETGDGNYLLVGSNRGADLTITAFAAKLNQQLDAVWKKNLGGNVLDDVIRNPYAGDSFIAIGPLAPTGTRTIIIGPTGEISDAFNQSDRVSSTKSFIVAGLANHTIIDVVNERAGDLRLQNLMNQNQGWLKKLGGSSSEVINSAVASNDGGYLLVGTTNSTDGDVQGKTNTDLSAWIVKLGPVCTGELYSVHDGNWNDPSTWSCGQIPTSADIVHVKHEVVLPQNVVAAARRIIYDLPVQLKWQQGASLELSQ</sequence>
<dbReference type="InterPro" id="IPR011047">
    <property type="entry name" value="Quinoprotein_ADH-like_sf"/>
</dbReference>
<dbReference type="Proteomes" id="UP000501802">
    <property type="component" value="Chromosome"/>
</dbReference>
<protein>
    <recommendedName>
        <fullName evidence="4">PQQ-binding-like beta-propeller repeat protein</fullName>
    </recommendedName>
</protein>
<dbReference type="RefSeq" id="WP_167216569.1">
    <property type="nucleotide sequence ID" value="NZ_CP050063.1"/>
</dbReference>
<evidence type="ECO:0000256" key="1">
    <source>
        <dbReference type="SAM" id="SignalP"/>
    </source>
</evidence>
<evidence type="ECO:0008006" key="4">
    <source>
        <dbReference type="Google" id="ProtNLM"/>
    </source>
</evidence>
<keyword evidence="1" id="KW-0732">Signal</keyword>
<reference evidence="2 3" key="1">
    <citation type="submission" date="2020-03" db="EMBL/GenBank/DDBJ databases">
        <authorList>
            <person name="Kim M.K."/>
        </authorList>
    </citation>
    <scope>NUCLEOTIDE SEQUENCE [LARGE SCALE GENOMIC DNA]</scope>
    <source>
        <strain evidence="2 3">BT328</strain>
    </source>
</reference>
<dbReference type="AlphaFoldDB" id="A0A6G9AVX7"/>
<organism evidence="2 3">
    <name type="scientific">Spirosoma aureum</name>
    <dbReference type="NCBI Taxonomy" id="2692134"/>
    <lineage>
        <taxon>Bacteria</taxon>
        <taxon>Pseudomonadati</taxon>
        <taxon>Bacteroidota</taxon>
        <taxon>Cytophagia</taxon>
        <taxon>Cytophagales</taxon>
        <taxon>Cytophagaceae</taxon>
        <taxon>Spirosoma</taxon>
    </lineage>
</organism>
<dbReference type="PANTHER" id="PTHR42754">
    <property type="entry name" value="ENDOGLUCANASE"/>
    <property type="match status" value="1"/>
</dbReference>
<name>A0A6G9AVX7_9BACT</name>
<keyword evidence="3" id="KW-1185">Reference proteome</keyword>
<accession>A0A6G9AVX7</accession>
<evidence type="ECO:0000313" key="3">
    <source>
        <dbReference type="Proteomes" id="UP000501802"/>
    </source>
</evidence>